<dbReference type="Proteomes" id="UP000887575">
    <property type="component" value="Unassembled WGS sequence"/>
</dbReference>
<proteinExistence type="predicted"/>
<keyword evidence="1" id="KW-0472">Membrane</keyword>
<sequence length="173" mass="19558">MTLAALDIGFVILILSIYLWLLVFYIGATFVLLHFSKKVASYQSKKMLKMQKIAFWLLIIQAAGCLFPAGLTMIILTIAFLTESPGVTLAFNCSYWFLFTSFGFVYPIVILLTTRPYVNFVQKFISMQINLSRTTKDESPAKTSWASPSKAKGLFDRRFTMIGPARVNRVINS</sequence>
<evidence type="ECO:0000313" key="2">
    <source>
        <dbReference type="Proteomes" id="UP000887575"/>
    </source>
</evidence>
<reference evidence="3" key="1">
    <citation type="submission" date="2024-02" db="UniProtKB">
        <authorList>
            <consortium name="WormBaseParasite"/>
        </authorList>
    </citation>
    <scope>IDENTIFICATION</scope>
</reference>
<dbReference type="Pfam" id="PF10318">
    <property type="entry name" value="7TM_GPCR_Srh"/>
    <property type="match status" value="1"/>
</dbReference>
<feature type="transmembrane region" description="Helical" evidence="1">
    <location>
        <begin position="6"/>
        <end position="33"/>
    </location>
</feature>
<evidence type="ECO:0000256" key="1">
    <source>
        <dbReference type="SAM" id="Phobius"/>
    </source>
</evidence>
<dbReference type="WBParaSite" id="MBELARI_LOCUS11217">
    <property type="protein sequence ID" value="MBELARI_LOCUS11217"/>
    <property type="gene ID" value="MBELARI_LOCUS11217"/>
</dbReference>
<accession>A0AAF3EBB3</accession>
<dbReference type="AlphaFoldDB" id="A0AAF3EBB3"/>
<keyword evidence="2" id="KW-1185">Reference proteome</keyword>
<feature type="transmembrane region" description="Helical" evidence="1">
    <location>
        <begin position="94"/>
        <end position="113"/>
    </location>
</feature>
<feature type="transmembrane region" description="Helical" evidence="1">
    <location>
        <begin position="54"/>
        <end position="82"/>
    </location>
</feature>
<evidence type="ECO:0000313" key="3">
    <source>
        <dbReference type="WBParaSite" id="MBELARI_LOCUS11217"/>
    </source>
</evidence>
<keyword evidence="1" id="KW-0812">Transmembrane</keyword>
<name>A0AAF3EBB3_9BILA</name>
<keyword evidence="1" id="KW-1133">Transmembrane helix</keyword>
<organism evidence="2 3">
    <name type="scientific">Mesorhabditis belari</name>
    <dbReference type="NCBI Taxonomy" id="2138241"/>
    <lineage>
        <taxon>Eukaryota</taxon>
        <taxon>Metazoa</taxon>
        <taxon>Ecdysozoa</taxon>
        <taxon>Nematoda</taxon>
        <taxon>Chromadorea</taxon>
        <taxon>Rhabditida</taxon>
        <taxon>Rhabditina</taxon>
        <taxon>Rhabditomorpha</taxon>
        <taxon>Rhabditoidea</taxon>
        <taxon>Rhabditidae</taxon>
        <taxon>Mesorhabditinae</taxon>
        <taxon>Mesorhabditis</taxon>
    </lineage>
</organism>
<protein>
    <submittedName>
        <fullName evidence="3">Uncharacterized protein</fullName>
    </submittedName>
</protein>
<dbReference type="InterPro" id="IPR019422">
    <property type="entry name" value="7TM_GPCR_serpentine_rcpt_Srh"/>
</dbReference>